<dbReference type="PANTHER" id="PTHR37816:SF3">
    <property type="entry name" value="MODULATES DNA TOPOLOGY"/>
    <property type="match status" value="1"/>
</dbReference>
<proteinExistence type="predicted"/>
<dbReference type="Proteomes" id="UP000269097">
    <property type="component" value="Chromosome"/>
</dbReference>
<dbReference type="EMBL" id="CP033433">
    <property type="protein sequence ID" value="AYQ72468.1"/>
    <property type="molecule type" value="Genomic_DNA"/>
</dbReference>
<gene>
    <name evidence="1" type="ORF">EAV92_07745</name>
</gene>
<reference evidence="1 2" key="1">
    <citation type="submission" date="2018-10" db="EMBL/GenBank/DDBJ databases">
        <title>Genome Sequence of Cohnella sp.</title>
        <authorList>
            <person name="Srinivasan S."/>
            <person name="Kim M.K."/>
        </authorList>
    </citation>
    <scope>NUCLEOTIDE SEQUENCE [LARGE SCALE GENOMIC DNA]</scope>
    <source>
        <strain evidence="1 2">18JY8-7</strain>
    </source>
</reference>
<protein>
    <submittedName>
        <fullName evidence="1">DNA topology modulation protein</fullName>
    </submittedName>
</protein>
<dbReference type="RefSeq" id="WP_123040528.1">
    <property type="nucleotide sequence ID" value="NZ_CP033433.1"/>
</dbReference>
<evidence type="ECO:0000313" key="2">
    <source>
        <dbReference type="Proteomes" id="UP000269097"/>
    </source>
</evidence>
<dbReference type="PANTHER" id="PTHR37816">
    <property type="entry name" value="YALI0E33011P"/>
    <property type="match status" value="1"/>
</dbReference>
<dbReference type="AlphaFoldDB" id="A0A3G3JW60"/>
<accession>A0A3G3JW60</accession>
<sequence>MDRILVIGSAGSGKSTLSREIGHATGLPVVHLDRHYWKPHWTPMPNVEWDVFVEQVSLQEQWIMDGNYSRTLELRAKRADTIIFLDMPRYLCMYRILKRRWQYRGRTRPDLNEDCPEKLDWPFLVWVWNFRKRSRPNILRILDNVKDSRTVIILSSRKQVKEFRRGRDGLEC</sequence>
<dbReference type="KEGG" id="coh:EAV92_07745"/>
<dbReference type="InterPro" id="IPR027417">
    <property type="entry name" value="P-loop_NTPase"/>
</dbReference>
<name>A0A3G3JW60_9BACL</name>
<dbReference type="SUPFAM" id="SSF52540">
    <property type="entry name" value="P-loop containing nucleoside triphosphate hydrolases"/>
    <property type="match status" value="1"/>
</dbReference>
<dbReference type="Gene3D" id="3.40.50.300">
    <property type="entry name" value="P-loop containing nucleotide triphosphate hydrolases"/>
    <property type="match status" value="1"/>
</dbReference>
<dbReference type="NCBIfam" id="NF005994">
    <property type="entry name" value="PRK08118.1"/>
    <property type="match status" value="1"/>
</dbReference>
<keyword evidence="2" id="KW-1185">Reference proteome</keyword>
<evidence type="ECO:0000313" key="1">
    <source>
        <dbReference type="EMBL" id="AYQ72468.1"/>
    </source>
</evidence>
<organism evidence="1 2">
    <name type="scientific">Cohnella candidum</name>
    <dbReference type="NCBI Taxonomy" id="2674991"/>
    <lineage>
        <taxon>Bacteria</taxon>
        <taxon>Bacillati</taxon>
        <taxon>Bacillota</taxon>
        <taxon>Bacilli</taxon>
        <taxon>Bacillales</taxon>
        <taxon>Paenibacillaceae</taxon>
        <taxon>Cohnella</taxon>
    </lineage>
</organism>
<dbReference type="InterPro" id="IPR052922">
    <property type="entry name" value="Cytidylate_Kinase-2"/>
</dbReference>